<dbReference type="AlphaFoldDB" id="A0AAE4ARM3"/>
<keyword evidence="3" id="KW-0732">Signal</keyword>
<keyword evidence="1" id="KW-0175">Coiled coil</keyword>
<evidence type="ECO:0000256" key="3">
    <source>
        <dbReference type="SAM" id="SignalP"/>
    </source>
</evidence>
<sequence length="167" mass="18214">MFTRSVLLAALVGVVATPVLAQDDGPANNGRYSLQEVRAGYLRLDRQSGGVSLCRERGDTWACELVADDRSALSDEIDRLSDENAGLRQRVEALEARLAAVSELARRPVDSEVAPGPTAETAPGDGARALAEEDLDQALDMTEQVMRRFFGMIQDLKRDLEESQPNQ</sequence>
<evidence type="ECO:0000256" key="2">
    <source>
        <dbReference type="SAM" id="MobiDB-lite"/>
    </source>
</evidence>
<evidence type="ECO:0000313" key="5">
    <source>
        <dbReference type="Proteomes" id="UP001229244"/>
    </source>
</evidence>
<feature type="signal peptide" evidence="3">
    <location>
        <begin position="1"/>
        <end position="21"/>
    </location>
</feature>
<dbReference type="Proteomes" id="UP001229244">
    <property type="component" value="Unassembled WGS sequence"/>
</dbReference>
<evidence type="ECO:0000256" key="1">
    <source>
        <dbReference type="SAM" id="Coils"/>
    </source>
</evidence>
<reference evidence="4" key="1">
    <citation type="submission" date="2023-07" db="EMBL/GenBank/DDBJ databases">
        <title>Genomic Encyclopedia of Type Strains, Phase IV (KMG-IV): sequencing the most valuable type-strain genomes for metagenomic binning, comparative biology and taxonomic classification.</title>
        <authorList>
            <person name="Goeker M."/>
        </authorList>
    </citation>
    <scope>NUCLEOTIDE SEQUENCE</scope>
    <source>
        <strain evidence="4">DSM 21202</strain>
    </source>
</reference>
<feature type="region of interest" description="Disordered" evidence="2">
    <location>
        <begin position="108"/>
        <end position="127"/>
    </location>
</feature>
<comment type="caution">
    <text evidence="4">The sequence shown here is derived from an EMBL/GenBank/DDBJ whole genome shotgun (WGS) entry which is preliminary data.</text>
</comment>
<dbReference type="RefSeq" id="WP_306885130.1">
    <property type="nucleotide sequence ID" value="NZ_JAUSUL010000002.1"/>
</dbReference>
<name>A0AAE4ARM3_9HYPH</name>
<protein>
    <submittedName>
        <fullName evidence="4">BMFP domain-containing protein YqiC</fullName>
    </submittedName>
</protein>
<organism evidence="4 5">
    <name type="scientific">Amorphus orientalis</name>
    <dbReference type="NCBI Taxonomy" id="649198"/>
    <lineage>
        <taxon>Bacteria</taxon>
        <taxon>Pseudomonadati</taxon>
        <taxon>Pseudomonadota</taxon>
        <taxon>Alphaproteobacteria</taxon>
        <taxon>Hyphomicrobiales</taxon>
        <taxon>Amorphaceae</taxon>
        <taxon>Amorphus</taxon>
    </lineage>
</organism>
<dbReference type="EMBL" id="JAUSUL010000002">
    <property type="protein sequence ID" value="MDQ0315296.1"/>
    <property type="molecule type" value="Genomic_DNA"/>
</dbReference>
<accession>A0AAE4ARM3</accession>
<feature type="chain" id="PRO_5042201697" evidence="3">
    <location>
        <begin position="22"/>
        <end position="167"/>
    </location>
</feature>
<keyword evidence="5" id="KW-1185">Reference proteome</keyword>
<evidence type="ECO:0000313" key="4">
    <source>
        <dbReference type="EMBL" id="MDQ0315296.1"/>
    </source>
</evidence>
<gene>
    <name evidence="4" type="ORF">J2S73_001753</name>
</gene>
<proteinExistence type="predicted"/>
<feature type="coiled-coil region" evidence="1">
    <location>
        <begin position="70"/>
        <end position="104"/>
    </location>
</feature>